<keyword evidence="2" id="KW-1185">Reference proteome</keyword>
<evidence type="ECO:0000313" key="2">
    <source>
        <dbReference type="Proteomes" id="UP000074866"/>
    </source>
</evidence>
<gene>
    <name evidence="1" type="ORF">NS115_09170</name>
</gene>
<sequence>MKMSLGTKMVTAFVSISAITYGTSAFFIFVLKDWLAHGTQEWVYTSIILLLGVLWSGILGWLISKLLTRPIVRLAKAAEEASSGNLSVVIPERRSDDEIKVLYDAFRHLMLNIKDMFNEISYSTRTTSQSAENLSLAIVQATAQIESMSTVVEDILDGVEQQKQASAQSIKTADRMLGDFKMMRNKSGHMLELSGHMEHSVDSTQTVFSSLMDGMGELTASHSRSQQVIARLEKEASQIEAITSTVKDIAEQTHLLALNASIEAARAGEEGNGFAVVAHQIRALAAQSTESVQQINAIVSRVQSQIVETVELMHQQTSLVSAEAERTSSVDQTLNRLNAIVREFVESIRTMEEAVTEQTNRVDQTFEQIHRIQQMSGAFSEGAHKIYTAAHEETAIMQEISSSSEDLKVLTNKLMMKTRGINYN</sequence>
<evidence type="ECO:0000313" key="1">
    <source>
        <dbReference type="EMBL" id="KTS83058.1"/>
    </source>
</evidence>
<dbReference type="Proteomes" id="UP000074866">
    <property type="component" value="Unassembled WGS sequence"/>
</dbReference>
<organism evidence="1 2">
    <name type="scientific">Paenibacillus jamilae</name>
    <dbReference type="NCBI Taxonomy" id="114136"/>
    <lineage>
        <taxon>Bacteria</taxon>
        <taxon>Bacillati</taxon>
        <taxon>Bacillota</taxon>
        <taxon>Bacilli</taxon>
        <taxon>Bacillales</taxon>
        <taxon>Paenibacillaceae</taxon>
        <taxon>Paenibacillus</taxon>
    </lineage>
</organism>
<dbReference type="EMBL" id="LDRX01000036">
    <property type="protein sequence ID" value="KTS83058.1"/>
    <property type="molecule type" value="Genomic_DNA"/>
</dbReference>
<name>A0ACC4ZWN2_9BACL</name>
<protein>
    <submittedName>
        <fullName evidence="1">Chemotaxis protein</fullName>
    </submittedName>
</protein>
<comment type="caution">
    <text evidence="1">The sequence shown here is derived from an EMBL/GenBank/DDBJ whole genome shotgun (WGS) entry which is preliminary data.</text>
</comment>
<proteinExistence type="predicted"/>
<accession>A0ACC4ZWN2</accession>
<reference evidence="1 2" key="1">
    <citation type="journal article" date="2016" name="Front. Microbiol.">
        <title>Genomic Resource of Rice Seed Associated Bacteria.</title>
        <authorList>
            <person name="Midha S."/>
            <person name="Bansal K."/>
            <person name="Sharma S."/>
            <person name="Kumar N."/>
            <person name="Patil P.P."/>
            <person name="Chaudhry V."/>
            <person name="Patil P.B."/>
        </authorList>
    </citation>
    <scope>NUCLEOTIDE SEQUENCE [LARGE SCALE GENOMIC DNA]</scope>
    <source>
        <strain evidence="1 2">NS115</strain>
    </source>
</reference>